<dbReference type="EMBL" id="JACHNA010000001">
    <property type="protein sequence ID" value="MBB4734935.1"/>
    <property type="molecule type" value="Genomic_DNA"/>
</dbReference>
<accession>A0A7W7GMN8</accession>
<dbReference type="InterPro" id="IPR010035">
    <property type="entry name" value="Thi_S"/>
</dbReference>
<dbReference type="InterPro" id="IPR003749">
    <property type="entry name" value="ThiS/MoaD-like"/>
</dbReference>
<dbReference type="InterPro" id="IPR016155">
    <property type="entry name" value="Mopterin_synth/thiamin_S_b"/>
</dbReference>
<name>A0A7W7GMN8_9MICC</name>
<evidence type="ECO:0000256" key="1">
    <source>
        <dbReference type="SAM" id="MobiDB-lite"/>
    </source>
</evidence>
<dbReference type="PANTHER" id="PTHR34472">
    <property type="entry name" value="SULFUR CARRIER PROTEIN THIS"/>
    <property type="match status" value="1"/>
</dbReference>
<feature type="region of interest" description="Disordered" evidence="1">
    <location>
        <begin position="1"/>
        <end position="31"/>
    </location>
</feature>
<comment type="caution">
    <text evidence="2">The sequence shown here is derived from an EMBL/GenBank/DDBJ whole genome shotgun (WGS) entry which is preliminary data.</text>
</comment>
<organism evidence="2 3">
    <name type="scientific">Micrococcus cohnii</name>
    <dbReference type="NCBI Taxonomy" id="993416"/>
    <lineage>
        <taxon>Bacteria</taxon>
        <taxon>Bacillati</taxon>
        <taxon>Actinomycetota</taxon>
        <taxon>Actinomycetes</taxon>
        <taxon>Micrococcales</taxon>
        <taxon>Micrococcaceae</taxon>
        <taxon>Micrococcus</taxon>
    </lineage>
</organism>
<dbReference type="Gene3D" id="3.10.20.30">
    <property type="match status" value="1"/>
</dbReference>
<dbReference type="NCBIfam" id="TIGR01683">
    <property type="entry name" value="thiS"/>
    <property type="match status" value="1"/>
</dbReference>
<sequence length="92" mass="9598">MSGGDQAHGTGRARLRITLNGEPHDADPGTTVRGLVEHVTGHRVGDDGHRPDGGRLGVAVAVDETVVPRSRWSARTLVDGERVDVVTAVQGG</sequence>
<dbReference type="SUPFAM" id="SSF54285">
    <property type="entry name" value="MoaD/ThiS"/>
    <property type="match status" value="1"/>
</dbReference>
<gene>
    <name evidence="2" type="ORF">HDA30_000443</name>
</gene>
<reference evidence="2 3" key="1">
    <citation type="submission" date="2020-08" db="EMBL/GenBank/DDBJ databases">
        <title>Sequencing the genomes of 1000 actinobacteria strains.</title>
        <authorList>
            <person name="Klenk H.-P."/>
        </authorList>
    </citation>
    <scope>NUCLEOTIDE SEQUENCE [LARGE SCALE GENOMIC DNA]</scope>
    <source>
        <strain evidence="2 3">DSM 23974</strain>
    </source>
</reference>
<dbReference type="CDD" id="cd00565">
    <property type="entry name" value="Ubl_ThiS"/>
    <property type="match status" value="1"/>
</dbReference>
<dbReference type="Pfam" id="PF02597">
    <property type="entry name" value="ThiS"/>
    <property type="match status" value="1"/>
</dbReference>
<protein>
    <submittedName>
        <fullName evidence="2">Sulfur carrier protein</fullName>
    </submittedName>
</protein>
<dbReference type="InterPro" id="IPR012675">
    <property type="entry name" value="Beta-grasp_dom_sf"/>
</dbReference>
<dbReference type="AlphaFoldDB" id="A0A7W7GMN8"/>
<dbReference type="RefSeq" id="WP_288817910.1">
    <property type="nucleotide sequence ID" value="NZ_JACHNA010000001.1"/>
</dbReference>
<dbReference type="Proteomes" id="UP000540191">
    <property type="component" value="Unassembled WGS sequence"/>
</dbReference>
<keyword evidence="3" id="KW-1185">Reference proteome</keyword>
<evidence type="ECO:0000313" key="2">
    <source>
        <dbReference type="EMBL" id="MBB4734935.1"/>
    </source>
</evidence>
<evidence type="ECO:0000313" key="3">
    <source>
        <dbReference type="Proteomes" id="UP000540191"/>
    </source>
</evidence>
<proteinExistence type="predicted"/>
<dbReference type="PANTHER" id="PTHR34472:SF1">
    <property type="entry name" value="SULFUR CARRIER PROTEIN THIS"/>
    <property type="match status" value="1"/>
</dbReference>